<comment type="caution">
    <text evidence="8">The sequence shown here is derived from an EMBL/GenBank/DDBJ whole genome shotgun (WGS) entry which is preliminary data.</text>
</comment>
<dbReference type="EMBL" id="MRZV01002801">
    <property type="protein sequence ID" value="PIK33016.1"/>
    <property type="molecule type" value="Genomic_DNA"/>
</dbReference>
<dbReference type="GO" id="GO:0046872">
    <property type="term" value="F:metal ion binding"/>
    <property type="evidence" value="ECO:0007669"/>
    <property type="project" value="UniProtKB-KW"/>
</dbReference>
<feature type="non-terminal residue" evidence="8">
    <location>
        <position position="1"/>
    </location>
</feature>
<dbReference type="PRINTS" id="PR00176">
    <property type="entry name" value="NANEUSMPORT"/>
</dbReference>
<feature type="transmembrane region" description="Helical" evidence="7">
    <location>
        <begin position="6"/>
        <end position="29"/>
    </location>
</feature>
<dbReference type="GO" id="GO:0006865">
    <property type="term" value="P:amino acid transport"/>
    <property type="evidence" value="ECO:0007669"/>
    <property type="project" value="TreeGrafter"/>
</dbReference>
<dbReference type="STRING" id="307972.A0A2G8JB96"/>
<gene>
    <name evidence="8" type="ORF">BSL78_30171</name>
</gene>
<dbReference type="PANTHER" id="PTHR11616:SF265">
    <property type="entry name" value="TRANSPORTER"/>
    <property type="match status" value="1"/>
</dbReference>
<organism evidence="8 9">
    <name type="scientific">Stichopus japonicus</name>
    <name type="common">Sea cucumber</name>
    <dbReference type="NCBI Taxonomy" id="307972"/>
    <lineage>
        <taxon>Eukaryota</taxon>
        <taxon>Metazoa</taxon>
        <taxon>Echinodermata</taxon>
        <taxon>Eleutherozoa</taxon>
        <taxon>Echinozoa</taxon>
        <taxon>Holothuroidea</taxon>
        <taxon>Aspidochirotacea</taxon>
        <taxon>Aspidochirotida</taxon>
        <taxon>Stichopodidae</taxon>
        <taxon>Apostichopus</taxon>
    </lineage>
</organism>
<proteinExistence type="predicted"/>
<evidence type="ECO:0000256" key="4">
    <source>
        <dbReference type="ARBA" id="ARBA00022989"/>
    </source>
</evidence>
<dbReference type="PROSITE" id="PS50267">
    <property type="entry name" value="NA_NEUROTRAN_SYMP_3"/>
    <property type="match status" value="1"/>
</dbReference>
<feature type="transmembrane region" description="Helical" evidence="7">
    <location>
        <begin position="62"/>
        <end position="83"/>
    </location>
</feature>
<evidence type="ECO:0000256" key="3">
    <source>
        <dbReference type="ARBA" id="ARBA00022692"/>
    </source>
</evidence>
<evidence type="ECO:0000313" key="8">
    <source>
        <dbReference type="EMBL" id="PIK33016.1"/>
    </source>
</evidence>
<evidence type="ECO:0000313" key="9">
    <source>
        <dbReference type="Proteomes" id="UP000230750"/>
    </source>
</evidence>
<dbReference type="InterPro" id="IPR037272">
    <property type="entry name" value="SNS_sf"/>
</dbReference>
<evidence type="ECO:0000256" key="5">
    <source>
        <dbReference type="ARBA" id="ARBA00023136"/>
    </source>
</evidence>
<evidence type="ECO:0000256" key="6">
    <source>
        <dbReference type="PIRSR" id="PIRSR600175-1"/>
    </source>
</evidence>
<sequence length="217" mass="24392">DAVVVPLINCLTSFFAGFVVFSTIGFISYKTGIEIKDLSVTGPGLVFITYPEAIAQMPLAPLWAILFFAMLFLVGLDTQFGMVETVISGIIDVFPSQLRQHKTKVAFVVCLSGVLCDRFTDRYQGIRRFLGNIREMLGKVPFVWPWYAICWLFVTPSVILFIITFGLVQYSPVYYGDYVYPRWAEAVGWVMASVPLLMMPLIAIYLFVFKASGGLFK</sequence>
<feature type="non-terminal residue" evidence="8">
    <location>
        <position position="217"/>
    </location>
</feature>
<keyword evidence="2" id="KW-0813">Transport</keyword>
<name>A0A2G8JB96_STIJA</name>
<feature type="transmembrane region" description="Helical" evidence="7">
    <location>
        <begin position="141"/>
        <end position="166"/>
    </location>
</feature>
<keyword evidence="9" id="KW-1185">Reference proteome</keyword>
<dbReference type="InterPro" id="IPR000175">
    <property type="entry name" value="Na/ntran_symport"/>
</dbReference>
<dbReference type="AlphaFoldDB" id="A0A2G8JB96"/>
<dbReference type="SUPFAM" id="SSF161070">
    <property type="entry name" value="SNF-like"/>
    <property type="match status" value="1"/>
</dbReference>
<accession>A0A2G8JB96</accession>
<comment type="subcellular location">
    <subcellularLocation>
        <location evidence="1">Membrane</location>
        <topology evidence="1">Multi-pass membrane protein</topology>
    </subcellularLocation>
</comment>
<dbReference type="OrthoDB" id="6581954at2759"/>
<feature type="binding site" evidence="6">
    <location>
        <position position="9"/>
    </location>
    <ligand>
        <name>Na(+)</name>
        <dbReference type="ChEBI" id="CHEBI:29101"/>
        <label>1</label>
    </ligand>
</feature>
<feature type="transmembrane region" description="Helical" evidence="7">
    <location>
        <begin position="186"/>
        <end position="208"/>
    </location>
</feature>
<feature type="binding site" evidence="6">
    <location>
        <position position="77"/>
    </location>
    <ligand>
        <name>Na(+)</name>
        <dbReference type="ChEBI" id="CHEBI:29101"/>
        <label>1</label>
    </ligand>
</feature>
<dbReference type="PANTHER" id="PTHR11616">
    <property type="entry name" value="SODIUM/CHLORIDE DEPENDENT TRANSPORTER"/>
    <property type="match status" value="1"/>
</dbReference>
<dbReference type="Pfam" id="PF00209">
    <property type="entry name" value="SNF"/>
    <property type="match status" value="2"/>
</dbReference>
<dbReference type="GO" id="GO:0035725">
    <property type="term" value="P:sodium ion transmembrane transport"/>
    <property type="evidence" value="ECO:0007669"/>
    <property type="project" value="TreeGrafter"/>
</dbReference>
<keyword evidence="6" id="KW-0915">Sodium</keyword>
<evidence type="ECO:0000256" key="7">
    <source>
        <dbReference type="SAM" id="Phobius"/>
    </source>
</evidence>
<keyword evidence="3 7" id="KW-0812">Transmembrane</keyword>
<keyword evidence="6" id="KW-0479">Metal-binding</keyword>
<keyword evidence="5 7" id="KW-0472">Membrane</keyword>
<keyword evidence="4 7" id="KW-1133">Transmembrane helix</keyword>
<protein>
    <submittedName>
        <fullName evidence="8">Sodium-dependent alanine transporter 2</fullName>
    </submittedName>
</protein>
<reference evidence="8 9" key="1">
    <citation type="journal article" date="2017" name="PLoS Biol.">
        <title>The sea cucumber genome provides insights into morphological evolution and visceral regeneration.</title>
        <authorList>
            <person name="Zhang X."/>
            <person name="Sun L."/>
            <person name="Yuan J."/>
            <person name="Sun Y."/>
            <person name="Gao Y."/>
            <person name="Zhang L."/>
            <person name="Li S."/>
            <person name="Dai H."/>
            <person name="Hamel J.F."/>
            <person name="Liu C."/>
            <person name="Yu Y."/>
            <person name="Liu S."/>
            <person name="Lin W."/>
            <person name="Guo K."/>
            <person name="Jin S."/>
            <person name="Xu P."/>
            <person name="Storey K.B."/>
            <person name="Huan P."/>
            <person name="Zhang T."/>
            <person name="Zhou Y."/>
            <person name="Zhang J."/>
            <person name="Lin C."/>
            <person name="Li X."/>
            <person name="Xing L."/>
            <person name="Huo D."/>
            <person name="Sun M."/>
            <person name="Wang L."/>
            <person name="Mercier A."/>
            <person name="Li F."/>
            <person name="Yang H."/>
            <person name="Xiang J."/>
        </authorList>
    </citation>
    <scope>NUCLEOTIDE SEQUENCE [LARGE SCALE GENOMIC DNA]</scope>
    <source>
        <strain evidence="8">Shaxun</strain>
        <tissue evidence="8">Muscle</tissue>
    </source>
</reference>
<dbReference type="Proteomes" id="UP000230750">
    <property type="component" value="Unassembled WGS sequence"/>
</dbReference>
<evidence type="ECO:0000256" key="2">
    <source>
        <dbReference type="ARBA" id="ARBA00022448"/>
    </source>
</evidence>
<evidence type="ECO:0000256" key="1">
    <source>
        <dbReference type="ARBA" id="ARBA00004141"/>
    </source>
</evidence>
<dbReference type="GO" id="GO:0005886">
    <property type="term" value="C:plasma membrane"/>
    <property type="evidence" value="ECO:0007669"/>
    <property type="project" value="TreeGrafter"/>
</dbReference>